<name>A0A813NZD2_9BILA</name>
<sequence>MGIRGLETFIRKTFDQVEKIKFHNCNVVIDGDSIYHQMYQECELTCVFGGEYDQFYQSCIQLFESFKKCQINAFVVFDGAQLDSRKESTMIKRAEDSIVKSTTDDSIVSITPRLLHQTFISVLDVMQVPYISALGEADDECVSLANHFNCYLMASDSDYFCYNLHRGYIPFESLDINPKKRHGCVYLTAQLYHIDSLLEKFEGLQPKTLALACCLCGNDYIDRDSTIKIIRYMNNNMETSKNVHNGQSKQTQNLWNAMEWIRKKTDVDEALDDLLTEVHLHSNNELRTKIEEAVLCYLEPSDTLIYRFNSSNNANPNLFKNPVFVQLAQSYLDTLDMNDNQREDSINEISQNIKSKCNHSLPLFLADAVTDLRLSSSFIEIFIRRQLICKALIEVKEKPSIFTYAIPIVLPCFTILLKWDKDQNDSSVVFHHRKVDKLEKDKYSINIHADGFPELEQIWTTMPVYERQGFVRKYLEIPDEFVQRLENIPSNFHLWLMIIYYWYIRCKISSIYLYAVFLCFIKCISLRNDHDSESMTEQFNALLITFNINSSRQSMDLSKHEKIFEKFKELAEKDSTKTNFNKRTTYELNCLQVIYLFGLRLNDFFNRPFRYSIYPQDFISGSLFYGFVKYCQERHYVLNMSNSMDTLFGNKTYLVDLLHSLYNLITPTDAEKDG</sequence>
<proteinExistence type="inferred from homology"/>
<dbReference type="InterPro" id="IPR026832">
    <property type="entry name" value="Asteroid"/>
</dbReference>
<dbReference type="InterPro" id="IPR006085">
    <property type="entry name" value="XPG_DNA_repair_N"/>
</dbReference>
<dbReference type="PANTHER" id="PTHR15665:SF1">
    <property type="entry name" value="PROTEIN ASTEROID HOMOLOG 1"/>
    <property type="match status" value="1"/>
</dbReference>
<evidence type="ECO:0008006" key="6">
    <source>
        <dbReference type="Google" id="ProtNLM"/>
    </source>
</evidence>
<dbReference type="Pfam" id="PF00752">
    <property type="entry name" value="XPG_N"/>
    <property type="match status" value="1"/>
</dbReference>
<comment type="caution">
    <text evidence="4">The sequence shown here is derived from an EMBL/GenBank/DDBJ whole genome shotgun (WGS) entry which is preliminary data.</text>
</comment>
<evidence type="ECO:0000256" key="1">
    <source>
        <dbReference type="ARBA" id="ARBA00007398"/>
    </source>
</evidence>
<dbReference type="AlphaFoldDB" id="A0A813NZD2"/>
<dbReference type="GO" id="GO:0004518">
    <property type="term" value="F:nuclease activity"/>
    <property type="evidence" value="ECO:0007669"/>
    <property type="project" value="InterPro"/>
</dbReference>
<dbReference type="InterPro" id="IPR039436">
    <property type="entry name" value="Asteroid_dom"/>
</dbReference>
<feature type="domain" description="XPG N-terminal" evidence="2">
    <location>
        <begin position="1"/>
        <end position="95"/>
    </location>
</feature>
<accession>A0A813NZD2</accession>
<dbReference type="EMBL" id="CAJNOG010000011">
    <property type="protein sequence ID" value="CAF0746766.1"/>
    <property type="molecule type" value="Genomic_DNA"/>
</dbReference>
<feature type="domain" description="Asteroid" evidence="3">
    <location>
        <begin position="127"/>
        <end position="242"/>
    </location>
</feature>
<gene>
    <name evidence="4" type="ORF">JYZ213_LOCUS2230</name>
</gene>
<dbReference type="Gene3D" id="3.40.50.1010">
    <property type="entry name" value="5'-nuclease"/>
    <property type="match status" value="1"/>
</dbReference>
<protein>
    <recommendedName>
        <fullName evidence="6">Asteroid domain-containing protein</fullName>
    </recommendedName>
</protein>
<organism evidence="4 5">
    <name type="scientific">Adineta steineri</name>
    <dbReference type="NCBI Taxonomy" id="433720"/>
    <lineage>
        <taxon>Eukaryota</taxon>
        <taxon>Metazoa</taxon>
        <taxon>Spiralia</taxon>
        <taxon>Gnathifera</taxon>
        <taxon>Rotifera</taxon>
        <taxon>Eurotatoria</taxon>
        <taxon>Bdelloidea</taxon>
        <taxon>Adinetida</taxon>
        <taxon>Adinetidae</taxon>
        <taxon>Adineta</taxon>
    </lineage>
</organism>
<dbReference type="Pfam" id="PF12813">
    <property type="entry name" value="XPG_I_2"/>
    <property type="match status" value="1"/>
</dbReference>
<evidence type="ECO:0000313" key="5">
    <source>
        <dbReference type="Proteomes" id="UP000663845"/>
    </source>
</evidence>
<dbReference type="Proteomes" id="UP000663845">
    <property type="component" value="Unassembled WGS sequence"/>
</dbReference>
<evidence type="ECO:0000313" key="4">
    <source>
        <dbReference type="EMBL" id="CAF0746766.1"/>
    </source>
</evidence>
<dbReference type="PANTHER" id="PTHR15665">
    <property type="entry name" value="ASTEROID PROTEIN"/>
    <property type="match status" value="1"/>
</dbReference>
<reference evidence="4" key="1">
    <citation type="submission" date="2021-02" db="EMBL/GenBank/DDBJ databases">
        <authorList>
            <person name="Nowell W R."/>
        </authorList>
    </citation>
    <scope>NUCLEOTIDE SEQUENCE</scope>
</reference>
<evidence type="ECO:0000259" key="3">
    <source>
        <dbReference type="Pfam" id="PF12813"/>
    </source>
</evidence>
<evidence type="ECO:0000259" key="2">
    <source>
        <dbReference type="Pfam" id="PF00752"/>
    </source>
</evidence>
<dbReference type="SUPFAM" id="SSF88723">
    <property type="entry name" value="PIN domain-like"/>
    <property type="match status" value="1"/>
</dbReference>
<dbReference type="InterPro" id="IPR029060">
    <property type="entry name" value="PIN-like_dom_sf"/>
</dbReference>
<comment type="similarity">
    <text evidence="1">Belongs to the asteroid family.</text>
</comment>